<keyword evidence="2" id="KW-1185">Reference proteome</keyword>
<gene>
    <name evidence="1" type="ORF">XAT740_LOCUS36646</name>
</gene>
<reference evidence="1" key="1">
    <citation type="submission" date="2021-02" db="EMBL/GenBank/DDBJ databases">
        <authorList>
            <person name="Nowell W R."/>
        </authorList>
    </citation>
    <scope>NUCLEOTIDE SEQUENCE</scope>
</reference>
<proteinExistence type="predicted"/>
<organism evidence="1 2">
    <name type="scientific">Adineta ricciae</name>
    <name type="common">Rotifer</name>
    <dbReference type="NCBI Taxonomy" id="249248"/>
    <lineage>
        <taxon>Eukaryota</taxon>
        <taxon>Metazoa</taxon>
        <taxon>Spiralia</taxon>
        <taxon>Gnathifera</taxon>
        <taxon>Rotifera</taxon>
        <taxon>Eurotatoria</taxon>
        <taxon>Bdelloidea</taxon>
        <taxon>Adinetida</taxon>
        <taxon>Adinetidae</taxon>
        <taxon>Adineta</taxon>
    </lineage>
</organism>
<comment type="caution">
    <text evidence="1">The sequence shown here is derived from an EMBL/GenBank/DDBJ whole genome shotgun (WGS) entry which is preliminary data.</text>
</comment>
<evidence type="ECO:0000313" key="1">
    <source>
        <dbReference type="EMBL" id="CAF1446947.1"/>
    </source>
</evidence>
<dbReference type="AlphaFoldDB" id="A0A815PCF9"/>
<evidence type="ECO:0000313" key="2">
    <source>
        <dbReference type="Proteomes" id="UP000663828"/>
    </source>
</evidence>
<evidence type="ECO:0008006" key="3">
    <source>
        <dbReference type="Google" id="ProtNLM"/>
    </source>
</evidence>
<accession>A0A815PCF9</accession>
<dbReference type="Proteomes" id="UP000663828">
    <property type="component" value="Unassembled WGS sequence"/>
</dbReference>
<name>A0A815PCF9_ADIRI</name>
<sequence length="257" mass="29538">MSIHLQQSIQVSCRGTMKFIRNFTNSTTVADVIHALLDDLCENEYFSINDCCLYIEQQPHLIPLKMSDYIVEILSQNSPNVRFKLSFKRTSSPSRLAQRKKLLRTPIEQPAVINPYERLRMQEILIQKQQELINQLTKTSTRHSRRDEYHHAIQNREEPTRSLSQVRFRLTQTHQEPRISSPSSLTEVKSILKKPSIQRSSSLDRDIDQLISLKPGENSLCTLDDDNLSNKSTTDSCLGSLSSEDGVYHCHALETLV</sequence>
<dbReference type="Gene3D" id="3.10.20.90">
    <property type="entry name" value="Phosphatidylinositol 3-kinase Catalytic Subunit, Chain A, domain 1"/>
    <property type="match status" value="1"/>
</dbReference>
<protein>
    <recommendedName>
        <fullName evidence="3">Ras-associating domain-containing protein</fullName>
    </recommendedName>
</protein>
<dbReference type="EMBL" id="CAJNOR010003780">
    <property type="protein sequence ID" value="CAF1446947.1"/>
    <property type="molecule type" value="Genomic_DNA"/>
</dbReference>